<comment type="caution">
    <text evidence="3">The sequence shown here is derived from an EMBL/GenBank/DDBJ whole genome shotgun (WGS) entry which is preliminary data.</text>
</comment>
<dbReference type="PANTHER" id="PTHR43201:SF8">
    <property type="entry name" value="ACYL-COA SYNTHETASE FAMILY MEMBER 3"/>
    <property type="match status" value="1"/>
</dbReference>
<dbReference type="EMBL" id="JACVDC010000052">
    <property type="protein sequence ID" value="MBC9797259.1"/>
    <property type="molecule type" value="Genomic_DNA"/>
</dbReference>
<dbReference type="GO" id="GO:0006631">
    <property type="term" value="P:fatty acid metabolic process"/>
    <property type="evidence" value="ECO:0007669"/>
    <property type="project" value="TreeGrafter"/>
</dbReference>
<evidence type="ECO:0000256" key="1">
    <source>
        <dbReference type="ARBA" id="ARBA00006432"/>
    </source>
</evidence>
<dbReference type="InterPro" id="IPR020845">
    <property type="entry name" value="AMP-binding_CS"/>
</dbReference>
<dbReference type="InterPro" id="IPR045851">
    <property type="entry name" value="AMP-bd_C_sf"/>
</dbReference>
<dbReference type="SUPFAM" id="SSF56801">
    <property type="entry name" value="Acetyl-CoA synthetase-like"/>
    <property type="match status" value="1"/>
</dbReference>
<dbReference type="PROSITE" id="PS00455">
    <property type="entry name" value="AMP_BINDING"/>
    <property type="match status" value="1"/>
</dbReference>
<feature type="domain" description="AMP-dependent synthetase/ligase" evidence="2">
    <location>
        <begin position="64"/>
        <end position="229"/>
    </location>
</feature>
<dbReference type="InterPro" id="IPR042099">
    <property type="entry name" value="ANL_N_sf"/>
</dbReference>
<dbReference type="Gene3D" id="3.30.300.30">
    <property type="match status" value="1"/>
</dbReference>
<sequence>MATTDKQKLSITYKNIHNRFKINGMYFNREDLRMVACSFIKEGEPHEKIVGDFLLDWLDDRETIVVYTSGSTGKPKPVEISKQYMVNSAIATGNFFDITVGNTALLCLPADYIAGKMMLVRAMILGLEIDLVKPSSHPLEELKKDYDFSAMTPMQVQHSLSELQRIKKLIVGGAPMSGTLKASLSGTACKVYESYGMTETVSHIAARRVNGRKKEEIPCFSLLPGVKTTLDDRGCLVINAPNVADGPVVTNDLAELVSKKKFRWLGRYDNIVNSGGIKLIPEQIEEKIRPVIDGRFYVKGISDDRLGEKLVLFIEEKTNPGLGEKDLRKAIMELPVLDKYEIPKEIRLVEAFGETKSGKVLRHNDL</sequence>
<comment type="similarity">
    <text evidence="1">Belongs to the ATP-dependent AMP-binding enzyme family.</text>
</comment>
<dbReference type="PANTHER" id="PTHR43201">
    <property type="entry name" value="ACYL-COA SYNTHETASE"/>
    <property type="match status" value="1"/>
</dbReference>
<evidence type="ECO:0000313" key="4">
    <source>
        <dbReference type="Proteomes" id="UP000653730"/>
    </source>
</evidence>
<dbReference type="InterPro" id="IPR000873">
    <property type="entry name" value="AMP-dep_synth/lig_dom"/>
</dbReference>
<protein>
    <submittedName>
        <fullName evidence="3">AMP-binding protein</fullName>
    </submittedName>
</protein>
<dbReference type="AlphaFoldDB" id="A0A926Q3T4"/>
<gene>
    <name evidence="3" type="ORF">IBL28_14890</name>
</gene>
<dbReference type="GO" id="GO:0031956">
    <property type="term" value="F:medium-chain fatty acid-CoA ligase activity"/>
    <property type="evidence" value="ECO:0007669"/>
    <property type="project" value="TreeGrafter"/>
</dbReference>
<dbReference type="RefSeq" id="WP_187966395.1">
    <property type="nucleotide sequence ID" value="NZ_JACVDC010000052.1"/>
</dbReference>
<evidence type="ECO:0000313" key="3">
    <source>
        <dbReference type="EMBL" id="MBC9797259.1"/>
    </source>
</evidence>
<organism evidence="3 4">
    <name type="scientific">Sinomicrobium weinanense</name>
    <dbReference type="NCBI Taxonomy" id="2842200"/>
    <lineage>
        <taxon>Bacteria</taxon>
        <taxon>Pseudomonadati</taxon>
        <taxon>Bacteroidota</taxon>
        <taxon>Flavobacteriia</taxon>
        <taxon>Flavobacteriales</taxon>
        <taxon>Flavobacteriaceae</taxon>
        <taxon>Sinomicrobium</taxon>
    </lineage>
</organism>
<dbReference type="Pfam" id="PF00501">
    <property type="entry name" value="AMP-binding"/>
    <property type="match status" value="1"/>
</dbReference>
<evidence type="ECO:0000259" key="2">
    <source>
        <dbReference type="Pfam" id="PF00501"/>
    </source>
</evidence>
<proteinExistence type="inferred from homology"/>
<name>A0A926Q3T4_9FLAO</name>
<keyword evidence="4" id="KW-1185">Reference proteome</keyword>
<dbReference type="Proteomes" id="UP000653730">
    <property type="component" value="Unassembled WGS sequence"/>
</dbReference>
<dbReference type="Gene3D" id="3.40.50.12780">
    <property type="entry name" value="N-terminal domain of ligase-like"/>
    <property type="match status" value="1"/>
</dbReference>
<accession>A0A926Q3T4</accession>
<reference evidence="3 4" key="1">
    <citation type="submission" date="2020-09" db="EMBL/GenBank/DDBJ databases">
        <title>Sinomicrobium weinanense sp. nov., a halophilic bacteria isolated from saline-alkali soil.</title>
        <authorList>
            <person name="Wu P."/>
            <person name="Ren H."/>
            <person name="Mei Y."/>
            <person name="Liang Y."/>
            <person name="Chen Z."/>
        </authorList>
    </citation>
    <scope>NUCLEOTIDE SEQUENCE [LARGE SCALE GENOMIC DNA]</scope>
    <source>
        <strain evidence="3 4">FJxs</strain>
    </source>
</reference>